<evidence type="ECO:0000313" key="3">
    <source>
        <dbReference type="EMBL" id="SPE23621.1"/>
    </source>
</evidence>
<evidence type="ECO:0000259" key="2">
    <source>
        <dbReference type="Pfam" id="PF00248"/>
    </source>
</evidence>
<dbReference type="EMBL" id="OKRB01000098">
    <property type="protein sequence ID" value="SPE23621.1"/>
    <property type="molecule type" value="Genomic_DNA"/>
</dbReference>
<dbReference type="GO" id="GO:0016491">
    <property type="term" value="F:oxidoreductase activity"/>
    <property type="evidence" value="ECO:0007669"/>
    <property type="project" value="InterPro"/>
</dbReference>
<evidence type="ECO:0000313" key="4">
    <source>
        <dbReference type="Proteomes" id="UP000239735"/>
    </source>
</evidence>
<dbReference type="NCBIfam" id="TIGR01409">
    <property type="entry name" value="TAT_signal_seq"/>
    <property type="match status" value="1"/>
</dbReference>
<feature type="signal peptide" evidence="1">
    <location>
        <begin position="1"/>
        <end position="20"/>
    </location>
</feature>
<evidence type="ECO:0000256" key="1">
    <source>
        <dbReference type="SAM" id="SignalP"/>
    </source>
</evidence>
<dbReference type="InterPro" id="IPR023210">
    <property type="entry name" value="NADP_OxRdtase_dom"/>
</dbReference>
<dbReference type="InterPro" id="IPR019546">
    <property type="entry name" value="TAT_signal_bac_arc"/>
</dbReference>
<dbReference type="SUPFAM" id="SSF51430">
    <property type="entry name" value="NAD(P)-linked oxidoreductase"/>
    <property type="match status" value="1"/>
</dbReference>
<dbReference type="PANTHER" id="PTHR42686:SF1">
    <property type="entry name" value="GH17980P-RELATED"/>
    <property type="match status" value="1"/>
</dbReference>
<dbReference type="OrthoDB" id="9804790at2"/>
<dbReference type="GO" id="GO:0005829">
    <property type="term" value="C:cytosol"/>
    <property type="evidence" value="ECO:0007669"/>
    <property type="project" value="TreeGrafter"/>
</dbReference>
<protein>
    <submittedName>
        <fullName evidence="3">Oxidoreductase</fullName>
    </submittedName>
</protein>
<dbReference type="Pfam" id="PF00248">
    <property type="entry name" value="Aldo_ket_red"/>
    <property type="match status" value="1"/>
</dbReference>
<dbReference type="Pfam" id="PF10518">
    <property type="entry name" value="TAT_signal"/>
    <property type="match status" value="1"/>
</dbReference>
<dbReference type="InterPro" id="IPR006311">
    <property type="entry name" value="TAT_signal"/>
</dbReference>
<dbReference type="InterPro" id="IPR020471">
    <property type="entry name" value="AKR"/>
</dbReference>
<dbReference type="AlphaFoldDB" id="A0A2N9LK44"/>
<dbReference type="PANTHER" id="PTHR42686">
    <property type="entry name" value="GH17980P-RELATED"/>
    <property type="match status" value="1"/>
</dbReference>
<feature type="domain" description="NADP-dependent oxidoreductase" evidence="2">
    <location>
        <begin position="51"/>
        <end position="238"/>
    </location>
</feature>
<name>A0A2N9LK44_9BACT</name>
<gene>
    <name evidence="3" type="ORF">SBA5_400032</name>
</gene>
<keyword evidence="1" id="KW-0732">Signal</keyword>
<organism evidence="3 4">
    <name type="scientific">Candidatus Sulfuritelmatomonas gaucii</name>
    <dbReference type="NCBI Taxonomy" id="2043161"/>
    <lineage>
        <taxon>Bacteria</taxon>
        <taxon>Pseudomonadati</taxon>
        <taxon>Acidobacteriota</taxon>
        <taxon>Terriglobia</taxon>
        <taxon>Terriglobales</taxon>
        <taxon>Acidobacteriaceae</taxon>
        <taxon>Candidatus Sulfuritelmatomonas</taxon>
    </lineage>
</organism>
<feature type="chain" id="PRO_5014608289" evidence="1">
    <location>
        <begin position="21"/>
        <end position="296"/>
    </location>
</feature>
<dbReference type="Gene3D" id="3.20.20.100">
    <property type="entry name" value="NADP-dependent oxidoreductase domain"/>
    <property type="match status" value="1"/>
</dbReference>
<sequence length="296" mass="32518">MSPTTRRSFLKTGLAAGAMATVGTLPLAAAKRTATSTVVLGRSKVEVTHLAFGTGTDSGAVQAALGQQQFTRLVHYAYDHGIRFFETAEAYETPGMLGEALKGLPRDSYQLMSKVTTFHEGIDAQAKFDELRRISQTEYFDIMLLHWEHTADWPETTKRWQDGILEAQQRKIIRTHGASVHGLPALRRMPGNTWLGVGLIRINHSGARMDGPTYEDTNHPDNVSEVVDHIHELKKEGLGVIGMKLCGGGQFDHSHDDRVKAMRFAFQNAGVDCATVGFKSTQEIDEAIANMNLALA</sequence>
<dbReference type="Proteomes" id="UP000239735">
    <property type="component" value="Unassembled WGS sequence"/>
</dbReference>
<reference evidence="4" key="1">
    <citation type="submission" date="2018-02" db="EMBL/GenBank/DDBJ databases">
        <authorList>
            <person name="Hausmann B."/>
        </authorList>
    </citation>
    <scope>NUCLEOTIDE SEQUENCE [LARGE SCALE GENOMIC DNA]</scope>
    <source>
        <strain evidence="4">Peat soil MAG SbA5</strain>
    </source>
</reference>
<accession>A0A2N9LK44</accession>
<proteinExistence type="predicted"/>
<dbReference type="InterPro" id="IPR036812">
    <property type="entry name" value="NAD(P)_OxRdtase_dom_sf"/>
</dbReference>
<dbReference type="PROSITE" id="PS51318">
    <property type="entry name" value="TAT"/>
    <property type="match status" value="1"/>
</dbReference>